<evidence type="ECO:0000259" key="2">
    <source>
        <dbReference type="Pfam" id="PF06724"/>
    </source>
</evidence>
<proteinExistence type="predicted"/>
<dbReference type="InterPro" id="IPR009597">
    <property type="entry name" value="DUF1206"/>
</dbReference>
<feature type="transmembrane region" description="Helical" evidence="1">
    <location>
        <begin position="241"/>
        <end position="259"/>
    </location>
</feature>
<keyword evidence="1" id="KW-0812">Transmembrane</keyword>
<accession>A0ABT0E048</accession>
<dbReference type="EMBL" id="JALKHS010000011">
    <property type="protein sequence ID" value="MCK0532746.1"/>
    <property type="molecule type" value="Genomic_DNA"/>
</dbReference>
<feature type="transmembrane region" description="Helical" evidence="1">
    <location>
        <begin position="197"/>
        <end position="216"/>
    </location>
</feature>
<evidence type="ECO:0000313" key="4">
    <source>
        <dbReference type="Proteomes" id="UP001203512"/>
    </source>
</evidence>
<feature type="domain" description="DUF1206" evidence="2">
    <location>
        <begin position="195"/>
        <end position="264"/>
    </location>
</feature>
<keyword evidence="4" id="KW-1185">Reference proteome</keyword>
<feature type="transmembrane region" description="Helical" evidence="1">
    <location>
        <begin position="59"/>
        <end position="79"/>
    </location>
</feature>
<evidence type="ECO:0000313" key="3">
    <source>
        <dbReference type="EMBL" id="MCK0532746.1"/>
    </source>
</evidence>
<keyword evidence="1" id="KW-1133">Transmembrane helix</keyword>
<name>A0ABT0E048_9SPHN</name>
<dbReference type="Pfam" id="PF06724">
    <property type="entry name" value="DUF1206"/>
    <property type="match status" value="3"/>
</dbReference>
<feature type="transmembrane region" description="Helical" evidence="1">
    <location>
        <begin position="100"/>
        <end position="121"/>
    </location>
</feature>
<protein>
    <submittedName>
        <fullName evidence="3">DUF1206 domain-containing protein</fullName>
    </submittedName>
</protein>
<feature type="transmembrane region" description="Helical" evidence="1">
    <location>
        <begin position="148"/>
        <end position="169"/>
    </location>
</feature>
<dbReference type="Proteomes" id="UP001203512">
    <property type="component" value="Unassembled WGS sequence"/>
</dbReference>
<sequence>MKMMREDPAGWLTMLARLGFAARGIVYLLIGVFAMDAALNGGRPSDNQGVMGTIAEAPMGRLLLVLCALGFAGYAFWRLTEAALDPEHRGENMKGRFERAGYAVSGIIHVGLAAAAAKLAMRQAAPASGSPGDQAAQSWSAWLLEQPAGPVLLALVAIAFFATAAAQALKAYKASFDDLAGDVPAPAQVRWLGRIGYAARALVFAMIGWFLINVVLHRNPDEAGGLGAALRQLREQDQGPILLLIVAAGLALFGLFSLVEARYRRLRVVTPRRP</sequence>
<gene>
    <name evidence="3" type="ORF">MU848_14245</name>
</gene>
<reference evidence="3 4" key="1">
    <citation type="submission" date="2022-04" db="EMBL/GenBank/DDBJ databases">
        <authorList>
            <person name="Huq M.A."/>
        </authorList>
    </citation>
    <scope>NUCLEOTIDE SEQUENCE [LARGE SCALE GENOMIC DNA]</scope>
    <source>
        <strain evidence="3 4">MAH-33</strain>
    </source>
</reference>
<keyword evidence="1" id="KW-0472">Membrane</keyword>
<dbReference type="RefSeq" id="WP_247233604.1">
    <property type="nucleotide sequence ID" value="NZ_JALKHS010000011.1"/>
</dbReference>
<organism evidence="3 4">
    <name type="scientific">Sphingobium agri</name>
    <dbReference type="NCBI Taxonomy" id="2933566"/>
    <lineage>
        <taxon>Bacteria</taxon>
        <taxon>Pseudomonadati</taxon>
        <taxon>Pseudomonadota</taxon>
        <taxon>Alphaproteobacteria</taxon>
        <taxon>Sphingomonadales</taxon>
        <taxon>Sphingomonadaceae</taxon>
        <taxon>Sphingobium</taxon>
    </lineage>
</organism>
<comment type="caution">
    <text evidence="3">The sequence shown here is derived from an EMBL/GenBank/DDBJ whole genome shotgun (WGS) entry which is preliminary data.</text>
</comment>
<feature type="transmembrane region" description="Helical" evidence="1">
    <location>
        <begin position="20"/>
        <end position="39"/>
    </location>
</feature>
<evidence type="ECO:0000256" key="1">
    <source>
        <dbReference type="SAM" id="Phobius"/>
    </source>
</evidence>
<feature type="domain" description="DUF1206" evidence="2">
    <location>
        <begin position="100"/>
        <end position="173"/>
    </location>
</feature>
<feature type="domain" description="DUF1206" evidence="2">
    <location>
        <begin position="18"/>
        <end position="84"/>
    </location>
</feature>